<proteinExistence type="predicted"/>
<gene>
    <name evidence="2" type="ORF">NCTC10699_00031</name>
</gene>
<reference evidence="2 3" key="1">
    <citation type="submission" date="2018-06" db="EMBL/GenBank/DDBJ databases">
        <authorList>
            <consortium name="Pathogen Informatics"/>
            <person name="Doyle S."/>
        </authorList>
    </citation>
    <scope>NUCLEOTIDE SEQUENCE [LARGE SCALE GENOMIC DNA]</scope>
    <source>
        <strain evidence="2 3">NCTC10699</strain>
    </source>
</reference>
<evidence type="ECO:0000313" key="3">
    <source>
        <dbReference type="Proteomes" id="UP000254280"/>
    </source>
</evidence>
<feature type="coiled-coil region" evidence="1">
    <location>
        <begin position="1"/>
        <end position="39"/>
    </location>
</feature>
<name>A0A379B0C5_9PAST</name>
<dbReference type="AlphaFoldDB" id="A0A379B0C5"/>
<keyword evidence="1" id="KW-0175">Coiled coil</keyword>
<sequence length="75" mass="8861">MRTTKAELLELKQEIEAELEKLKSVNELYQRNKKQAEEIAQWHTKQIFLPMKSLIGIKSAKNNQKRLHCSRSKPK</sequence>
<dbReference type="EMBL" id="UGSS01000001">
    <property type="protein sequence ID" value="SUB28789.1"/>
    <property type="molecule type" value="Genomic_DNA"/>
</dbReference>
<evidence type="ECO:0000256" key="1">
    <source>
        <dbReference type="SAM" id="Coils"/>
    </source>
</evidence>
<protein>
    <submittedName>
        <fullName evidence="2">Uncharacterized protein</fullName>
    </submittedName>
</protein>
<keyword evidence="3" id="KW-1185">Reference proteome</keyword>
<dbReference type="Proteomes" id="UP000254280">
    <property type="component" value="Unassembled WGS sequence"/>
</dbReference>
<organism evidence="2 3">
    <name type="scientific">[Pasteurella] mairii</name>
    <dbReference type="NCBI Taxonomy" id="757"/>
    <lineage>
        <taxon>Bacteria</taxon>
        <taxon>Pseudomonadati</taxon>
        <taxon>Pseudomonadota</taxon>
        <taxon>Gammaproteobacteria</taxon>
        <taxon>Pasteurellales</taxon>
        <taxon>Pasteurellaceae</taxon>
    </lineage>
</organism>
<accession>A0A379B0C5</accession>
<evidence type="ECO:0000313" key="2">
    <source>
        <dbReference type="EMBL" id="SUB28789.1"/>
    </source>
</evidence>